<keyword evidence="4" id="KW-1185">Reference proteome</keyword>
<gene>
    <name evidence="3" type="ORF">RWH43_03945</name>
</gene>
<accession>A0ABU3RSN9</accession>
<dbReference type="EC" id="3.4.-.-" evidence="3"/>
<protein>
    <submittedName>
        <fullName evidence="3">M23 family metallopeptidase</fullName>
        <ecNumber evidence="3">3.4.-.-</ecNumber>
    </submittedName>
</protein>
<dbReference type="PROSITE" id="PS51318">
    <property type="entry name" value="TAT"/>
    <property type="match status" value="1"/>
</dbReference>
<organism evidence="3 4">
    <name type="scientific">Microbacterium algihabitans</name>
    <dbReference type="NCBI Taxonomy" id="3075992"/>
    <lineage>
        <taxon>Bacteria</taxon>
        <taxon>Bacillati</taxon>
        <taxon>Actinomycetota</taxon>
        <taxon>Actinomycetes</taxon>
        <taxon>Micrococcales</taxon>
        <taxon>Microbacteriaceae</taxon>
        <taxon>Microbacterium</taxon>
    </lineage>
</organism>
<evidence type="ECO:0000256" key="1">
    <source>
        <dbReference type="SAM" id="MobiDB-lite"/>
    </source>
</evidence>
<dbReference type="InterPro" id="IPR050570">
    <property type="entry name" value="Cell_wall_metabolism_enzyme"/>
</dbReference>
<dbReference type="Gene3D" id="2.70.70.10">
    <property type="entry name" value="Glucose Permease (Domain IIA)"/>
    <property type="match status" value="1"/>
</dbReference>
<dbReference type="InterPro" id="IPR016047">
    <property type="entry name" value="M23ase_b-sheet_dom"/>
</dbReference>
<proteinExistence type="predicted"/>
<dbReference type="InterPro" id="IPR011055">
    <property type="entry name" value="Dup_hybrid_motif"/>
</dbReference>
<dbReference type="SUPFAM" id="SSF51261">
    <property type="entry name" value="Duplicated hybrid motif"/>
    <property type="match status" value="1"/>
</dbReference>
<comment type="caution">
    <text evidence="3">The sequence shown here is derived from an EMBL/GenBank/DDBJ whole genome shotgun (WGS) entry which is preliminary data.</text>
</comment>
<evidence type="ECO:0000313" key="4">
    <source>
        <dbReference type="Proteomes" id="UP001256673"/>
    </source>
</evidence>
<dbReference type="RefSeq" id="WP_316000715.1">
    <property type="nucleotide sequence ID" value="NZ_JAWDIU010000001.1"/>
</dbReference>
<keyword evidence="3" id="KW-0378">Hydrolase</keyword>
<dbReference type="InterPro" id="IPR006311">
    <property type="entry name" value="TAT_signal"/>
</dbReference>
<feature type="domain" description="M23ase beta-sheet core" evidence="2">
    <location>
        <begin position="383"/>
        <end position="470"/>
    </location>
</feature>
<dbReference type="Pfam" id="PF01551">
    <property type="entry name" value="Peptidase_M23"/>
    <property type="match status" value="1"/>
</dbReference>
<feature type="compositionally biased region" description="Basic and acidic residues" evidence="1">
    <location>
        <begin position="280"/>
        <end position="310"/>
    </location>
</feature>
<dbReference type="GO" id="GO:0016787">
    <property type="term" value="F:hydrolase activity"/>
    <property type="evidence" value="ECO:0007669"/>
    <property type="project" value="UniProtKB-KW"/>
</dbReference>
<reference evidence="3 4" key="1">
    <citation type="submission" date="2023-09" db="EMBL/GenBank/DDBJ databases">
        <title>Microbacterium fusihabitans sp. nov., Microbacterium phycihabitans sp. nov., and Microbacterium cervinum sp. nov., isolated from dried seaweeds of beach.</title>
        <authorList>
            <person name="Lee S.D."/>
        </authorList>
    </citation>
    <scope>NUCLEOTIDE SEQUENCE [LARGE SCALE GENOMIC DNA]</scope>
    <source>
        <strain evidence="3 4">KSW2-21</strain>
    </source>
</reference>
<dbReference type="CDD" id="cd12797">
    <property type="entry name" value="M23_peptidase"/>
    <property type="match status" value="1"/>
</dbReference>
<feature type="compositionally biased region" description="Gly residues" evidence="1">
    <location>
        <begin position="316"/>
        <end position="350"/>
    </location>
</feature>
<dbReference type="Proteomes" id="UP001256673">
    <property type="component" value="Unassembled WGS sequence"/>
</dbReference>
<sequence>MTLEHLDETDDCGCAPSPAEKRRLWPTFDRRGALKFGVMGAVAVGAFGAAASGFSSPAVAADYPSWDDVQAAKANESAKAGEIARIQGLIAGLQSEVARTQAEVQARSDEYFTAQQAYLDADYRAQLIQTQADAEAAKATDAATKAGKVAAQLYRSGGDDTSLDLFFSGSAATADDLLAKLGTMDKLLERNRSVYAAAVTARDNAQQLSNQANDARAERDRLQKIAEDKMVAAQQAAQAAQEALAAQQANQVTLEAQLAALQDTTAKTIADYQAGVEAERKAREERERQAREEAERRDRERREQEERDRQNAANNSGGGGGGGSSSGGGGGGGGSSSGGGGGGGGGGSVVGSGWARPSSAYTSSGYGPRTGQCSASYCASTWHLGLDFGASCWSPIYAAAAGRVTYAGRYGGFGNYIRIQHDDGSGTGYGHIVDGGIYVSYGQRVGAGEQIAATGQTGNSFGCHLHFEVYPPWGGTTDPAPWLRDRGVSV</sequence>
<dbReference type="EMBL" id="JAWDIU010000001">
    <property type="protein sequence ID" value="MDU0325905.1"/>
    <property type="molecule type" value="Genomic_DNA"/>
</dbReference>
<evidence type="ECO:0000313" key="3">
    <source>
        <dbReference type="EMBL" id="MDU0325905.1"/>
    </source>
</evidence>
<evidence type="ECO:0000259" key="2">
    <source>
        <dbReference type="Pfam" id="PF01551"/>
    </source>
</evidence>
<dbReference type="PANTHER" id="PTHR21666">
    <property type="entry name" value="PEPTIDASE-RELATED"/>
    <property type="match status" value="1"/>
</dbReference>
<dbReference type="PANTHER" id="PTHR21666:SF270">
    <property type="entry name" value="MUREIN HYDROLASE ACTIVATOR ENVC"/>
    <property type="match status" value="1"/>
</dbReference>
<feature type="region of interest" description="Disordered" evidence="1">
    <location>
        <begin position="280"/>
        <end position="351"/>
    </location>
</feature>
<name>A0ABU3RSN9_9MICO</name>